<gene>
    <name evidence="1" type="ORF">MAUB_47990</name>
</gene>
<organism evidence="1 2">
    <name type="scientific">Mycolicibacterium aubagnense</name>
    <dbReference type="NCBI Taxonomy" id="319707"/>
    <lineage>
        <taxon>Bacteria</taxon>
        <taxon>Bacillati</taxon>
        <taxon>Actinomycetota</taxon>
        <taxon>Actinomycetes</taxon>
        <taxon>Mycobacteriales</taxon>
        <taxon>Mycobacteriaceae</taxon>
        <taxon>Mycolicibacterium</taxon>
    </lineage>
</organism>
<accession>A0ABM7IJI6</accession>
<proteinExistence type="predicted"/>
<name>A0ABM7IJI6_9MYCO</name>
<evidence type="ECO:0000313" key="1">
    <source>
        <dbReference type="EMBL" id="BBX86926.1"/>
    </source>
</evidence>
<dbReference type="Proteomes" id="UP000465609">
    <property type="component" value="Chromosome"/>
</dbReference>
<evidence type="ECO:0000313" key="2">
    <source>
        <dbReference type="Proteomes" id="UP000465609"/>
    </source>
</evidence>
<dbReference type="EMBL" id="AP022577">
    <property type="protein sequence ID" value="BBX86926.1"/>
    <property type="molecule type" value="Genomic_DNA"/>
</dbReference>
<reference evidence="1 2" key="1">
    <citation type="journal article" date="2019" name="Emerg. Microbes Infect.">
        <title>Comprehensive subspecies identification of 175 nontuberculous mycobacteria species based on 7547 genomic profiles.</title>
        <authorList>
            <person name="Matsumoto Y."/>
            <person name="Kinjo T."/>
            <person name="Motooka D."/>
            <person name="Nabeya D."/>
            <person name="Jung N."/>
            <person name="Uechi K."/>
            <person name="Horii T."/>
            <person name="Iida T."/>
            <person name="Fujita J."/>
            <person name="Nakamura S."/>
        </authorList>
    </citation>
    <scope>NUCLEOTIDE SEQUENCE [LARGE SCALE GENOMIC DNA]</scope>
    <source>
        <strain evidence="1 2">JCM 15296</strain>
    </source>
</reference>
<keyword evidence="2" id="KW-1185">Reference proteome</keyword>
<protein>
    <submittedName>
        <fullName evidence="1">Uncharacterized protein</fullName>
    </submittedName>
</protein>
<dbReference type="RefSeq" id="WP_138229285.1">
    <property type="nucleotide sequence ID" value="NZ_AP022577.1"/>
</dbReference>
<sequence>MRRLPDDPKQFNELWNKLTPEEKDWLYPQGHNVGNHPGSRFFDGADHLGVRRLQLHSGLGLFVRCRR</sequence>